<evidence type="ECO:0000313" key="2">
    <source>
        <dbReference type="Proteomes" id="UP000241808"/>
    </source>
</evidence>
<accession>A0A2T4YY90</accession>
<evidence type="ECO:0000313" key="1">
    <source>
        <dbReference type="EMBL" id="PTM51717.1"/>
    </source>
</evidence>
<proteinExistence type="predicted"/>
<organism evidence="1 2">
    <name type="scientific">Phreatobacter oligotrophus</name>
    <dbReference type="NCBI Taxonomy" id="1122261"/>
    <lineage>
        <taxon>Bacteria</taxon>
        <taxon>Pseudomonadati</taxon>
        <taxon>Pseudomonadota</taxon>
        <taxon>Alphaproteobacteria</taxon>
        <taxon>Hyphomicrobiales</taxon>
        <taxon>Phreatobacteraceae</taxon>
        <taxon>Phreatobacter</taxon>
    </lineage>
</organism>
<reference evidence="1 2" key="1">
    <citation type="submission" date="2018-04" db="EMBL/GenBank/DDBJ databases">
        <title>Genomic Encyclopedia of Archaeal and Bacterial Type Strains, Phase II (KMG-II): from individual species to whole genera.</title>
        <authorList>
            <person name="Goeker M."/>
        </authorList>
    </citation>
    <scope>NUCLEOTIDE SEQUENCE [LARGE SCALE GENOMIC DNA]</scope>
    <source>
        <strain evidence="1 2">DSM 25521</strain>
    </source>
</reference>
<sequence>MTATSDLIKCAGNVSEAANVSALSERDKLEVLQIAKSIVSQGYFLYLIIAKEGDVMDDVRARIRTIIGDLARV</sequence>
<gene>
    <name evidence="1" type="ORF">C8P69_1092</name>
</gene>
<dbReference type="Proteomes" id="UP000241808">
    <property type="component" value="Unassembled WGS sequence"/>
</dbReference>
<protein>
    <submittedName>
        <fullName evidence="1">Uncharacterized protein</fullName>
    </submittedName>
</protein>
<keyword evidence="2" id="KW-1185">Reference proteome</keyword>
<dbReference type="EMBL" id="PZZL01000009">
    <property type="protein sequence ID" value="PTM51717.1"/>
    <property type="molecule type" value="Genomic_DNA"/>
</dbReference>
<comment type="caution">
    <text evidence="1">The sequence shown here is derived from an EMBL/GenBank/DDBJ whole genome shotgun (WGS) entry which is preliminary data.</text>
</comment>
<dbReference type="AlphaFoldDB" id="A0A2T4YY90"/>
<name>A0A2T4YY90_9HYPH</name>